<organism evidence="1 2">
    <name type="scientific">Syphacia muris</name>
    <dbReference type="NCBI Taxonomy" id="451379"/>
    <lineage>
        <taxon>Eukaryota</taxon>
        <taxon>Metazoa</taxon>
        <taxon>Ecdysozoa</taxon>
        <taxon>Nematoda</taxon>
        <taxon>Chromadorea</taxon>
        <taxon>Rhabditida</taxon>
        <taxon>Spirurina</taxon>
        <taxon>Oxyuridomorpha</taxon>
        <taxon>Oxyuroidea</taxon>
        <taxon>Oxyuridae</taxon>
        <taxon>Syphacia</taxon>
    </lineage>
</organism>
<accession>A0A0N5AKP6</accession>
<sequence length="88" mass="9930">MSQNPTQTQASNASCDTRAAVRFNSSGTHRPISSRFRFRSELTLTETEVFIAALYLSANASCSFKRVFVRIVDVQEKNLVCDKVIQRQ</sequence>
<keyword evidence="1" id="KW-1185">Reference proteome</keyword>
<proteinExistence type="predicted"/>
<evidence type="ECO:0000313" key="2">
    <source>
        <dbReference type="WBParaSite" id="SMUV_0000507601-mRNA-1"/>
    </source>
</evidence>
<dbReference type="AlphaFoldDB" id="A0A0N5AKP6"/>
<name>A0A0N5AKP6_9BILA</name>
<dbReference type="Proteomes" id="UP000046393">
    <property type="component" value="Unplaced"/>
</dbReference>
<reference evidence="2" key="1">
    <citation type="submission" date="2017-02" db="UniProtKB">
        <authorList>
            <consortium name="WormBaseParasite"/>
        </authorList>
    </citation>
    <scope>IDENTIFICATION</scope>
</reference>
<dbReference type="WBParaSite" id="SMUV_0000507601-mRNA-1">
    <property type="protein sequence ID" value="SMUV_0000507601-mRNA-1"/>
    <property type="gene ID" value="SMUV_0000507601"/>
</dbReference>
<evidence type="ECO:0000313" key="1">
    <source>
        <dbReference type="Proteomes" id="UP000046393"/>
    </source>
</evidence>
<protein>
    <submittedName>
        <fullName evidence="2">Cyclin N-terminal domain-containing protein</fullName>
    </submittedName>
</protein>